<gene>
    <name evidence="2" type="ORF">FGO68_gene9539</name>
</gene>
<organism evidence="2 3">
    <name type="scientific">Halteria grandinella</name>
    <dbReference type="NCBI Taxonomy" id="5974"/>
    <lineage>
        <taxon>Eukaryota</taxon>
        <taxon>Sar</taxon>
        <taxon>Alveolata</taxon>
        <taxon>Ciliophora</taxon>
        <taxon>Intramacronucleata</taxon>
        <taxon>Spirotrichea</taxon>
        <taxon>Stichotrichia</taxon>
        <taxon>Sporadotrichida</taxon>
        <taxon>Halteriidae</taxon>
        <taxon>Halteria</taxon>
    </lineage>
</organism>
<dbReference type="EMBL" id="RRYP01013973">
    <property type="protein sequence ID" value="TNV76223.1"/>
    <property type="molecule type" value="Genomic_DNA"/>
</dbReference>
<feature type="signal peptide" evidence="1">
    <location>
        <begin position="1"/>
        <end position="18"/>
    </location>
</feature>
<feature type="chain" id="PRO_5035317168" evidence="1">
    <location>
        <begin position="19"/>
        <end position="273"/>
    </location>
</feature>
<accession>A0A8J8NJG7</accession>
<keyword evidence="3" id="KW-1185">Reference proteome</keyword>
<proteinExistence type="predicted"/>
<comment type="caution">
    <text evidence="2">The sequence shown here is derived from an EMBL/GenBank/DDBJ whole genome shotgun (WGS) entry which is preliminary data.</text>
</comment>
<protein>
    <submittedName>
        <fullName evidence="2">Uncharacterized protein</fullName>
    </submittedName>
</protein>
<evidence type="ECO:0000256" key="1">
    <source>
        <dbReference type="SAM" id="SignalP"/>
    </source>
</evidence>
<name>A0A8J8NJG7_HALGN</name>
<evidence type="ECO:0000313" key="2">
    <source>
        <dbReference type="EMBL" id="TNV76223.1"/>
    </source>
</evidence>
<dbReference type="Proteomes" id="UP000785679">
    <property type="component" value="Unassembled WGS sequence"/>
</dbReference>
<dbReference type="AlphaFoldDB" id="A0A8J8NJG7"/>
<evidence type="ECO:0000313" key="3">
    <source>
        <dbReference type="Proteomes" id="UP000785679"/>
    </source>
</evidence>
<reference evidence="2" key="1">
    <citation type="submission" date="2019-06" db="EMBL/GenBank/DDBJ databases">
        <authorList>
            <person name="Zheng W."/>
        </authorList>
    </citation>
    <scope>NUCLEOTIDE SEQUENCE</scope>
    <source>
        <strain evidence="2">QDHG01</strain>
    </source>
</reference>
<sequence length="273" mass="31494">MLKIIIVAAALATQQTFASSEIPRLESCQDSYTFAVAHPPGTKFTCVNDADFNVWDCKVVIAVMFSQCKKGEQCRDFKCKYRGEKNYTVEYPFKLSRMGITKDEGAWLLQQIQVPGLRLAPVLLYQGSRDGWNYQEYRKRTDGYNNTYAFFLFKETQRRAAGFRTKYYTHEQWFNIEDNYAFVLSIDKRIVARVNGKIQLDSYGPSFIADDGHMVLGVFGTLLNKYGYGICGVTTFNMPFEDNENTICSLNGLPNRYNHGWDELEEVEIWHIL</sequence>
<keyword evidence="1" id="KW-0732">Signal</keyword>